<evidence type="ECO:0000256" key="3">
    <source>
        <dbReference type="ARBA" id="ARBA00023125"/>
    </source>
</evidence>
<dbReference type="PROSITE" id="PS50943">
    <property type="entry name" value="HTH_CROC1"/>
    <property type="match status" value="1"/>
</dbReference>
<dbReference type="NCBIfam" id="TIGR02937">
    <property type="entry name" value="sigma70-ECF"/>
    <property type="match status" value="1"/>
</dbReference>
<evidence type="ECO:0000256" key="1">
    <source>
        <dbReference type="ARBA" id="ARBA00023015"/>
    </source>
</evidence>
<dbReference type="Pfam" id="PF08281">
    <property type="entry name" value="Sigma70_r4_2"/>
    <property type="match status" value="1"/>
</dbReference>
<protein>
    <recommendedName>
        <fullName evidence="5">HTH cro/C1-type domain-containing protein</fullName>
    </recommendedName>
</protein>
<keyword evidence="4" id="KW-0804">Transcription</keyword>
<evidence type="ECO:0000313" key="6">
    <source>
        <dbReference type="EMBL" id="PHJ93830.1"/>
    </source>
</evidence>
<dbReference type="InterPro" id="IPR014284">
    <property type="entry name" value="RNA_pol_sigma-70_dom"/>
</dbReference>
<dbReference type="RefSeq" id="WP_099068195.1">
    <property type="nucleotide sequence ID" value="NZ_LAHD01000178.1"/>
</dbReference>
<dbReference type="GO" id="GO:0006352">
    <property type="term" value="P:DNA-templated transcription initiation"/>
    <property type="evidence" value="ECO:0007669"/>
    <property type="project" value="InterPro"/>
</dbReference>
<keyword evidence="1" id="KW-0805">Transcription regulation</keyword>
<evidence type="ECO:0000313" key="7">
    <source>
        <dbReference type="Proteomes" id="UP000222310"/>
    </source>
</evidence>
<name>A0A9Q5Z535_NOSLI</name>
<dbReference type="GeneID" id="57098806"/>
<dbReference type="Gene3D" id="1.10.10.10">
    <property type="entry name" value="Winged helix-like DNA-binding domain superfamily/Winged helix DNA-binding domain"/>
    <property type="match status" value="1"/>
</dbReference>
<reference evidence="6 7" key="1">
    <citation type="submission" date="2015-02" db="EMBL/GenBank/DDBJ databases">
        <title>Nostoc linckia genome annotation.</title>
        <authorList>
            <person name="Zhou Z."/>
        </authorList>
    </citation>
    <scope>NUCLEOTIDE SEQUENCE [LARGE SCALE GENOMIC DNA]</scope>
    <source>
        <strain evidence="7">z8</strain>
    </source>
</reference>
<keyword evidence="3" id="KW-0238">DNA-binding</keyword>
<dbReference type="Gene3D" id="1.10.10.60">
    <property type="entry name" value="Homeodomain-like"/>
    <property type="match status" value="1"/>
</dbReference>
<evidence type="ECO:0000256" key="2">
    <source>
        <dbReference type="ARBA" id="ARBA00023082"/>
    </source>
</evidence>
<proteinExistence type="predicted"/>
<dbReference type="InterPro" id="IPR001387">
    <property type="entry name" value="Cro/C1-type_HTH"/>
</dbReference>
<dbReference type="InterPro" id="IPR013324">
    <property type="entry name" value="RNA_pol_sigma_r3/r4-like"/>
</dbReference>
<keyword evidence="2" id="KW-0731">Sigma factor</keyword>
<accession>A0A9Q5Z535</accession>
<comment type="caution">
    <text evidence="6">The sequence shown here is derived from an EMBL/GenBank/DDBJ whole genome shotgun (WGS) entry which is preliminary data.</text>
</comment>
<sequence length="547" mass="63983">MLNFVNLDGISTLPKRENNTDKFSTYLMLNHQNGRLTLQWKYQPYLKRNIELYVQRNEKVYSLSRQQDKGNGLAHFWHTVALKESQKLAEWEPVNKQQLALEHLASYFEERCYWAVKNICKYQNQENWEEYLCFARVIIYDPLKLAEILSKYNSQQSNIDTYVTTALENSIKDEMQVKKFSRWRMLCKKSDKELKEALQVSGLSEPNISQIIFAKKYFKQVYLFNKVQNPARKNGQKWPDPDKEDFEQAAQCYNAEKVLSSAPHEVSASSNITAKQMQSWMENSIAALQNYPKSIVPQWSLDALQTSGYEAKSDIQEETLELEWHDSAEEVGESQQFLSKKTSLSLREQLEAMKPESQKLLLLYYGFGLNQQQLAARLEINQSTISRYLKKSTITLLETLAGISQSQEWVNDYVTNWLEKDYTNPLHSDLIQAALVSAIKKLSREEKEIFQLCYGQKFSETKIANKLGIEQSKVKEKLSQIKYKVQVNLLEQINVWVKEYVEKWLHKHYKSLIKSILKTRNNSGQKLEREETINIVIDAYFSKSQQI</sequence>
<dbReference type="Proteomes" id="UP000222310">
    <property type="component" value="Unassembled WGS sequence"/>
</dbReference>
<dbReference type="AlphaFoldDB" id="A0A9Q5Z535"/>
<dbReference type="EMBL" id="LAHD01000178">
    <property type="protein sequence ID" value="PHJ93830.1"/>
    <property type="molecule type" value="Genomic_DNA"/>
</dbReference>
<dbReference type="SUPFAM" id="SSF88659">
    <property type="entry name" value="Sigma3 and sigma4 domains of RNA polymerase sigma factors"/>
    <property type="match status" value="2"/>
</dbReference>
<dbReference type="PANTHER" id="PTHR30385:SF7">
    <property type="entry name" value="RNA POLYMERASE SIGMA FACTOR FLIA"/>
    <property type="match status" value="1"/>
</dbReference>
<evidence type="ECO:0000256" key="4">
    <source>
        <dbReference type="ARBA" id="ARBA00023163"/>
    </source>
</evidence>
<dbReference type="GO" id="GO:0016987">
    <property type="term" value="F:sigma factor activity"/>
    <property type="evidence" value="ECO:0007669"/>
    <property type="project" value="UniProtKB-KW"/>
</dbReference>
<gene>
    <name evidence="6" type="ORF">VF08_34805</name>
</gene>
<dbReference type="InterPro" id="IPR013249">
    <property type="entry name" value="RNA_pol_sigma70_r4_t2"/>
</dbReference>
<dbReference type="InterPro" id="IPR036388">
    <property type="entry name" value="WH-like_DNA-bd_sf"/>
</dbReference>
<evidence type="ECO:0000259" key="5">
    <source>
        <dbReference type="PROSITE" id="PS50943"/>
    </source>
</evidence>
<dbReference type="PANTHER" id="PTHR30385">
    <property type="entry name" value="SIGMA FACTOR F FLAGELLAR"/>
    <property type="match status" value="1"/>
</dbReference>
<feature type="domain" description="HTH cro/C1-type" evidence="5">
    <location>
        <begin position="368"/>
        <end position="405"/>
    </location>
</feature>
<organism evidence="6 7">
    <name type="scientific">Nostoc linckia z8</name>
    <dbReference type="NCBI Taxonomy" id="1628746"/>
    <lineage>
        <taxon>Bacteria</taxon>
        <taxon>Bacillati</taxon>
        <taxon>Cyanobacteriota</taxon>
        <taxon>Cyanophyceae</taxon>
        <taxon>Nostocales</taxon>
        <taxon>Nostocaceae</taxon>
        <taxon>Nostoc</taxon>
    </lineage>
</organism>
<dbReference type="GO" id="GO:0003677">
    <property type="term" value="F:DNA binding"/>
    <property type="evidence" value="ECO:0007669"/>
    <property type="project" value="UniProtKB-KW"/>
</dbReference>